<proteinExistence type="predicted"/>
<dbReference type="EMBL" id="BMAU01021331">
    <property type="protein sequence ID" value="GFY14732.1"/>
    <property type="molecule type" value="Genomic_DNA"/>
</dbReference>
<accession>A0A8X6SJ79</accession>
<dbReference type="AlphaFoldDB" id="A0A8X6SJ79"/>
<organism evidence="1 2">
    <name type="scientific">Trichonephila clavipes</name>
    <name type="common">Golden silk orbweaver</name>
    <name type="synonym">Nephila clavipes</name>
    <dbReference type="NCBI Taxonomy" id="2585209"/>
    <lineage>
        <taxon>Eukaryota</taxon>
        <taxon>Metazoa</taxon>
        <taxon>Ecdysozoa</taxon>
        <taxon>Arthropoda</taxon>
        <taxon>Chelicerata</taxon>
        <taxon>Arachnida</taxon>
        <taxon>Araneae</taxon>
        <taxon>Araneomorphae</taxon>
        <taxon>Entelegynae</taxon>
        <taxon>Araneoidea</taxon>
        <taxon>Nephilidae</taxon>
        <taxon>Trichonephila</taxon>
    </lineage>
</organism>
<evidence type="ECO:0000313" key="2">
    <source>
        <dbReference type="Proteomes" id="UP000887159"/>
    </source>
</evidence>
<evidence type="ECO:0000313" key="1">
    <source>
        <dbReference type="EMBL" id="GFY14732.1"/>
    </source>
</evidence>
<protein>
    <submittedName>
        <fullName evidence="1">Uncharacterized protein</fullName>
    </submittedName>
</protein>
<dbReference type="Proteomes" id="UP000887159">
    <property type="component" value="Unassembled WGS sequence"/>
</dbReference>
<sequence>MDIIISNNVQVTRLTTELIPHSPHHANGRTLSLDRFNVHQFVYKAVFSDTRTRTCVLTTPATSLRP</sequence>
<name>A0A8X6SJ79_TRICX</name>
<comment type="caution">
    <text evidence="1">The sequence shown here is derived from an EMBL/GenBank/DDBJ whole genome shotgun (WGS) entry which is preliminary data.</text>
</comment>
<keyword evidence="2" id="KW-1185">Reference proteome</keyword>
<reference evidence="1" key="1">
    <citation type="submission" date="2020-08" db="EMBL/GenBank/DDBJ databases">
        <title>Multicomponent nature underlies the extraordinary mechanical properties of spider dragline silk.</title>
        <authorList>
            <person name="Kono N."/>
            <person name="Nakamura H."/>
            <person name="Mori M."/>
            <person name="Yoshida Y."/>
            <person name="Ohtoshi R."/>
            <person name="Malay A.D."/>
            <person name="Moran D.A.P."/>
            <person name="Tomita M."/>
            <person name="Numata K."/>
            <person name="Arakawa K."/>
        </authorList>
    </citation>
    <scope>NUCLEOTIDE SEQUENCE</scope>
</reference>
<gene>
    <name evidence="1" type="ORF">TNCV_647761</name>
</gene>